<organism evidence="1 2">
    <name type="scientific">Alternaria alternata</name>
    <name type="common">Alternaria rot fungus</name>
    <name type="synonym">Torula alternata</name>
    <dbReference type="NCBI Taxonomy" id="5599"/>
    <lineage>
        <taxon>Eukaryota</taxon>
        <taxon>Fungi</taxon>
        <taxon>Dikarya</taxon>
        <taxon>Ascomycota</taxon>
        <taxon>Pezizomycotina</taxon>
        <taxon>Dothideomycetes</taxon>
        <taxon>Pleosporomycetidae</taxon>
        <taxon>Pleosporales</taxon>
        <taxon>Pleosporineae</taxon>
        <taxon>Pleosporaceae</taxon>
        <taxon>Alternaria</taxon>
        <taxon>Alternaria sect. Alternaria</taxon>
        <taxon>Alternaria alternata complex</taxon>
    </lineage>
</organism>
<dbReference type="RefSeq" id="XP_018382543.1">
    <property type="nucleotide sequence ID" value="XM_018523720.1"/>
</dbReference>
<dbReference type="VEuPathDB" id="FungiDB:CC77DRAFT_1011598"/>
<sequence length="344" mass="38028">MGIPKILIIGCGAVGLSQGYHLSFGAEITYLVRPGRTSAFQSPKKLYDYKDNALRIFDNYRVIESPSEVTGEDFYCILDTMDGFTARSEGGMSTLKAVGELICNHSATFVAYSAIGLDMIDHYVNTMGIQRERLTLVGSMLAHQPTKSIPLPESADANLAAQADILYSYNRGNYGLIVFNSQAKLTKALGEVYSKHEKLRIQTVPGFVGSSGTLMGTLQLISWGIDGFQPFEHFRNNKGLWNLMLQAQREILTLSRFGLMGWLLSWLIGSWATVKMIVGPIDSALPLHYHIFNAFHHGGKVIKQDLKVLEDLVVEGQSEGHVMVALSEIIRMAEEHVAKRLPSS</sequence>
<gene>
    <name evidence="1" type="ORF">CC77DRAFT_1011598</name>
</gene>
<proteinExistence type="predicted"/>
<reference evidence="1 2" key="1">
    <citation type="submission" date="2016-05" db="EMBL/GenBank/DDBJ databases">
        <title>Comparative analysis of secretome profiles of manganese(II)-oxidizing ascomycete fungi.</title>
        <authorList>
            <consortium name="DOE Joint Genome Institute"/>
            <person name="Zeiner C.A."/>
            <person name="Purvine S.O."/>
            <person name="Zink E.M."/>
            <person name="Wu S."/>
            <person name="Pasa-Tolic L."/>
            <person name="Chaput D.L."/>
            <person name="Haridas S."/>
            <person name="Grigoriev I.V."/>
            <person name="Santelli C.M."/>
            <person name="Hansel C.M."/>
        </authorList>
    </citation>
    <scope>NUCLEOTIDE SEQUENCE [LARGE SCALE GENOMIC DNA]</scope>
    <source>
        <strain evidence="1 2">SRC1lrK2f</strain>
    </source>
</reference>
<evidence type="ECO:0000313" key="1">
    <source>
        <dbReference type="EMBL" id="OAG17122.1"/>
    </source>
</evidence>
<dbReference type="GeneID" id="29109314"/>
<keyword evidence="2" id="KW-1185">Reference proteome</keyword>
<dbReference type="AlphaFoldDB" id="A0A177DDB1"/>
<dbReference type="OMA" id="HEFNAFH"/>
<dbReference type="EMBL" id="KV441487">
    <property type="protein sequence ID" value="OAG17122.1"/>
    <property type="molecule type" value="Genomic_DNA"/>
</dbReference>
<evidence type="ECO:0000313" key="2">
    <source>
        <dbReference type="Proteomes" id="UP000077248"/>
    </source>
</evidence>
<name>A0A177DDB1_ALTAL</name>
<dbReference type="Proteomes" id="UP000077248">
    <property type="component" value="Unassembled WGS sequence"/>
</dbReference>
<accession>A0A177DDB1</accession>
<dbReference type="KEGG" id="aalt:CC77DRAFT_1011598"/>
<protein>
    <submittedName>
        <fullName evidence="1">Ketopantoate reductase ApbA/PanE domain-containing protein</fullName>
    </submittedName>
</protein>